<evidence type="ECO:0000313" key="2">
    <source>
        <dbReference type="Proteomes" id="UP000033063"/>
    </source>
</evidence>
<organism evidence="1 2">
    <name type="scientific">Methanosarcina mazei LYC</name>
    <dbReference type="NCBI Taxonomy" id="1434114"/>
    <lineage>
        <taxon>Archaea</taxon>
        <taxon>Methanobacteriati</taxon>
        <taxon>Methanobacteriota</taxon>
        <taxon>Stenosarchaea group</taxon>
        <taxon>Methanomicrobia</taxon>
        <taxon>Methanosarcinales</taxon>
        <taxon>Methanosarcinaceae</taxon>
        <taxon>Methanosarcina</taxon>
    </lineage>
</organism>
<dbReference type="AlphaFoldDB" id="A0A0E3RQV0"/>
<evidence type="ECO:0008006" key="3">
    <source>
        <dbReference type="Google" id="ProtNLM"/>
    </source>
</evidence>
<accession>A0A0E3RQV0</accession>
<name>A0A0E3RQV0_METMZ</name>
<dbReference type="GeneID" id="24876984"/>
<dbReference type="PATRIC" id="fig|1434114.4.peg.1002"/>
<dbReference type="Proteomes" id="UP000033063">
    <property type="component" value="Chromosome"/>
</dbReference>
<dbReference type="EMBL" id="CP009513">
    <property type="protein sequence ID" value="AKB67357.1"/>
    <property type="molecule type" value="Genomic_DNA"/>
</dbReference>
<dbReference type="RefSeq" id="WP_048039885.1">
    <property type="nucleotide sequence ID" value="NZ_CP009513.1"/>
</dbReference>
<gene>
    <name evidence="1" type="ORF">MSMAL_0814</name>
</gene>
<reference evidence="1 2" key="1">
    <citation type="submission" date="2014-07" db="EMBL/GenBank/DDBJ databases">
        <title>Methanogenic archaea and the global carbon cycle.</title>
        <authorList>
            <person name="Henriksen J.R."/>
            <person name="Luke J."/>
            <person name="Reinhart S."/>
            <person name="Benedict M.N."/>
            <person name="Youngblut N.D."/>
            <person name="Metcalf M.E."/>
            <person name="Whitaker R.J."/>
            <person name="Metcalf W.W."/>
        </authorList>
    </citation>
    <scope>NUCLEOTIDE SEQUENCE [LARGE SCALE GENOMIC DNA]</scope>
    <source>
        <strain evidence="1 2">LYC</strain>
    </source>
</reference>
<evidence type="ECO:0000313" key="1">
    <source>
        <dbReference type="EMBL" id="AKB67357.1"/>
    </source>
</evidence>
<proteinExistence type="predicted"/>
<sequence>MKNIDAVFKEFLDEQRQRLKPRTYRDYEDVVNLFKEYLNSSAYLRLGTEDTERFDTLYKKEGKEYCEIFDSEYNYCPARRRRAAFSY</sequence>
<protein>
    <recommendedName>
        <fullName evidence="3">Core-binding (CB) domain-containing protein</fullName>
    </recommendedName>
</protein>
<dbReference type="HOGENOM" id="CLU_2476037_0_0_2"/>